<proteinExistence type="predicted"/>
<accession>A0A6C0C1X8</accession>
<dbReference type="EMBL" id="MN739316">
    <property type="protein sequence ID" value="QHS98400.1"/>
    <property type="molecule type" value="Genomic_DNA"/>
</dbReference>
<evidence type="ECO:0000313" key="2">
    <source>
        <dbReference type="EMBL" id="QHS98400.1"/>
    </source>
</evidence>
<dbReference type="PANTHER" id="PTHR43601:SF3">
    <property type="entry name" value="THIOREDOXIN, MITOCHONDRIAL"/>
    <property type="match status" value="1"/>
</dbReference>
<dbReference type="SUPFAM" id="SSF52833">
    <property type="entry name" value="Thioredoxin-like"/>
    <property type="match status" value="1"/>
</dbReference>
<dbReference type="CDD" id="cd02947">
    <property type="entry name" value="TRX_family"/>
    <property type="match status" value="1"/>
</dbReference>
<dbReference type="PANTHER" id="PTHR43601">
    <property type="entry name" value="THIOREDOXIN, MITOCHONDRIAL"/>
    <property type="match status" value="1"/>
</dbReference>
<protein>
    <recommendedName>
        <fullName evidence="1">Thioredoxin domain-containing protein</fullName>
    </recommendedName>
</protein>
<reference evidence="2" key="1">
    <citation type="journal article" date="2020" name="Nature">
        <title>Giant virus diversity and host interactions through global metagenomics.</title>
        <authorList>
            <person name="Schulz F."/>
            <person name="Roux S."/>
            <person name="Paez-Espino D."/>
            <person name="Jungbluth S."/>
            <person name="Walsh D.A."/>
            <person name="Denef V.J."/>
            <person name="McMahon K.D."/>
            <person name="Konstantinidis K.T."/>
            <person name="Eloe-Fadrosh E.A."/>
            <person name="Kyrpides N.C."/>
            <person name="Woyke T."/>
        </authorList>
    </citation>
    <scope>NUCLEOTIDE SEQUENCE</scope>
    <source>
        <strain evidence="2">GVMAG-M-3300020185-18</strain>
    </source>
</reference>
<dbReference type="Pfam" id="PF00085">
    <property type="entry name" value="Thioredoxin"/>
    <property type="match status" value="1"/>
</dbReference>
<dbReference type="AlphaFoldDB" id="A0A6C0C1X8"/>
<organism evidence="2">
    <name type="scientific">viral metagenome</name>
    <dbReference type="NCBI Taxonomy" id="1070528"/>
    <lineage>
        <taxon>unclassified sequences</taxon>
        <taxon>metagenomes</taxon>
        <taxon>organismal metagenomes</taxon>
    </lineage>
</organism>
<name>A0A6C0C1X8_9ZZZZ</name>
<dbReference type="Gene3D" id="3.40.30.10">
    <property type="entry name" value="Glutaredoxin"/>
    <property type="match status" value="1"/>
</dbReference>
<feature type="domain" description="Thioredoxin" evidence="1">
    <location>
        <begin position="1"/>
        <end position="116"/>
    </location>
</feature>
<dbReference type="InterPro" id="IPR013766">
    <property type="entry name" value="Thioredoxin_domain"/>
</dbReference>
<dbReference type="InterPro" id="IPR036249">
    <property type="entry name" value="Thioredoxin-like_sf"/>
</dbReference>
<dbReference type="InterPro" id="IPR017937">
    <property type="entry name" value="Thioredoxin_CS"/>
</dbReference>
<evidence type="ECO:0000259" key="1">
    <source>
        <dbReference type="PROSITE" id="PS51352"/>
    </source>
</evidence>
<dbReference type="GO" id="GO:0045454">
    <property type="term" value="P:cell redox homeostasis"/>
    <property type="evidence" value="ECO:0007669"/>
    <property type="project" value="TreeGrafter"/>
</dbReference>
<dbReference type="PROSITE" id="PS51352">
    <property type="entry name" value="THIOREDOXIN_2"/>
    <property type="match status" value="1"/>
</dbReference>
<sequence>MGGETVILKTRNELKEYVKRKNIVIVKVSATWCGPCKKIGPQINQLFDQMNNNVSLVLVDADEGSDICSYLRVKTVPYLINYINGSPQDILTSSKSEDVLNFFNSTHVRTIEEFKNNLSTNQFS</sequence>
<dbReference type="PROSITE" id="PS00194">
    <property type="entry name" value="THIOREDOXIN_1"/>
    <property type="match status" value="1"/>
</dbReference>